<dbReference type="AlphaFoldDB" id="A0A1Y1WCG2"/>
<comment type="similarity">
    <text evidence="1">Belongs to the sel-1 family.</text>
</comment>
<organism evidence="4 5">
    <name type="scientific">Linderina pennispora</name>
    <dbReference type="NCBI Taxonomy" id="61395"/>
    <lineage>
        <taxon>Eukaryota</taxon>
        <taxon>Fungi</taxon>
        <taxon>Fungi incertae sedis</taxon>
        <taxon>Zoopagomycota</taxon>
        <taxon>Kickxellomycotina</taxon>
        <taxon>Kickxellomycetes</taxon>
        <taxon>Kickxellales</taxon>
        <taxon>Kickxellaceae</taxon>
        <taxon>Linderina</taxon>
    </lineage>
</organism>
<feature type="compositionally biased region" description="Polar residues" evidence="2">
    <location>
        <begin position="33"/>
        <end position="50"/>
    </location>
</feature>
<evidence type="ECO:0000256" key="2">
    <source>
        <dbReference type="SAM" id="MobiDB-lite"/>
    </source>
</evidence>
<accession>A0A1Y1WCG2</accession>
<dbReference type="Proteomes" id="UP000193922">
    <property type="component" value="Unassembled WGS sequence"/>
</dbReference>
<dbReference type="Pfam" id="PF08238">
    <property type="entry name" value="Sel1"/>
    <property type="match status" value="5"/>
</dbReference>
<feature type="compositionally biased region" description="Basic and acidic residues" evidence="2">
    <location>
        <begin position="51"/>
        <end position="65"/>
    </location>
</feature>
<feature type="region of interest" description="Disordered" evidence="2">
    <location>
        <begin position="699"/>
        <end position="746"/>
    </location>
</feature>
<dbReference type="STRING" id="61395.A0A1Y1WCG2"/>
<evidence type="ECO:0000313" key="4">
    <source>
        <dbReference type="EMBL" id="ORX70916.1"/>
    </source>
</evidence>
<evidence type="ECO:0000313" key="5">
    <source>
        <dbReference type="Proteomes" id="UP000193922"/>
    </source>
</evidence>
<dbReference type="OrthoDB" id="27934at2759"/>
<gene>
    <name evidence="4" type="ORF">DL89DRAFT_267030</name>
</gene>
<dbReference type="SUPFAM" id="SSF81901">
    <property type="entry name" value="HCP-like"/>
    <property type="match status" value="3"/>
</dbReference>
<dbReference type="PANTHER" id="PTHR11102:SF147">
    <property type="entry name" value="SEL1L ADAPTOR SUBUNIT OF ERAD E3 UBIQUITIN LIGASE"/>
    <property type="match status" value="1"/>
</dbReference>
<feature type="region of interest" description="Disordered" evidence="2">
    <location>
        <begin position="28"/>
        <end position="65"/>
    </location>
</feature>
<keyword evidence="5" id="KW-1185">Reference proteome</keyword>
<reference evidence="4 5" key="1">
    <citation type="submission" date="2016-07" db="EMBL/GenBank/DDBJ databases">
        <title>Pervasive Adenine N6-methylation of Active Genes in Fungi.</title>
        <authorList>
            <consortium name="DOE Joint Genome Institute"/>
            <person name="Mondo S.J."/>
            <person name="Dannebaum R.O."/>
            <person name="Kuo R.C."/>
            <person name="Labutti K."/>
            <person name="Haridas S."/>
            <person name="Kuo A."/>
            <person name="Salamov A."/>
            <person name="Ahrendt S.R."/>
            <person name="Lipzen A."/>
            <person name="Sullivan W."/>
            <person name="Andreopoulos W.B."/>
            <person name="Clum A."/>
            <person name="Lindquist E."/>
            <person name="Daum C."/>
            <person name="Ramamoorthy G.K."/>
            <person name="Gryganskyi A."/>
            <person name="Culley D."/>
            <person name="Magnuson J.K."/>
            <person name="James T.Y."/>
            <person name="O'Malley M.A."/>
            <person name="Stajich J.E."/>
            <person name="Spatafora J.W."/>
            <person name="Visel A."/>
            <person name="Grigoriev I.V."/>
        </authorList>
    </citation>
    <scope>NUCLEOTIDE SEQUENCE [LARGE SCALE GENOMIC DNA]</scope>
    <source>
        <strain evidence="4 5">ATCC 12442</strain>
    </source>
</reference>
<proteinExistence type="inferred from homology"/>
<feature type="chain" id="PRO_5012101389" evidence="3">
    <location>
        <begin position="24"/>
        <end position="785"/>
    </location>
</feature>
<dbReference type="GO" id="GO:0036503">
    <property type="term" value="P:ERAD pathway"/>
    <property type="evidence" value="ECO:0007669"/>
    <property type="project" value="TreeGrafter"/>
</dbReference>
<comment type="caution">
    <text evidence="4">The sequence shown here is derived from an EMBL/GenBank/DDBJ whole genome shotgun (WGS) entry which is preliminary data.</text>
</comment>
<dbReference type="GeneID" id="63803982"/>
<dbReference type="PANTHER" id="PTHR11102">
    <property type="entry name" value="SEL-1-LIKE PROTEIN"/>
    <property type="match status" value="1"/>
</dbReference>
<evidence type="ECO:0000256" key="3">
    <source>
        <dbReference type="SAM" id="SignalP"/>
    </source>
</evidence>
<dbReference type="EMBL" id="MCFD01000005">
    <property type="protein sequence ID" value="ORX70916.1"/>
    <property type="molecule type" value="Genomic_DNA"/>
</dbReference>
<name>A0A1Y1WCG2_9FUNG</name>
<protein>
    <submittedName>
        <fullName evidence="4">HCP-like protein</fullName>
    </submittedName>
</protein>
<feature type="signal peptide" evidence="3">
    <location>
        <begin position="1"/>
        <end position="23"/>
    </location>
</feature>
<dbReference type="InterPro" id="IPR006597">
    <property type="entry name" value="Sel1-like"/>
</dbReference>
<keyword evidence="3" id="KW-0732">Signal</keyword>
<dbReference type="Gene3D" id="1.25.40.10">
    <property type="entry name" value="Tetratricopeptide repeat domain"/>
    <property type="match status" value="3"/>
</dbReference>
<dbReference type="RefSeq" id="XP_040744495.1">
    <property type="nucleotide sequence ID" value="XM_040887334.1"/>
</dbReference>
<dbReference type="GO" id="GO:0005789">
    <property type="term" value="C:endoplasmic reticulum membrane"/>
    <property type="evidence" value="ECO:0007669"/>
    <property type="project" value="TreeGrafter"/>
</dbReference>
<evidence type="ECO:0000256" key="1">
    <source>
        <dbReference type="ARBA" id="ARBA00038101"/>
    </source>
</evidence>
<dbReference type="SMART" id="SM00671">
    <property type="entry name" value="SEL1"/>
    <property type="match status" value="8"/>
</dbReference>
<dbReference type="InterPro" id="IPR011990">
    <property type="entry name" value="TPR-like_helical_dom_sf"/>
</dbReference>
<sequence length="785" mass="86570">MRLTSGLLTLALVSLSLPASVQAEESGAADAVSPTTMAEQQAVTPQTTADPTDHSTDSENAAREHKTAVAPKYGFKTNRDALPLLPKAVRPYVRRVMAFVADWVEPSARDSKSSYVQRVKERHTTQPANVREAINTLTALADQGYEDAVFTLASMEMHGRYGSGVDLPGAFAHYQQLSEISGNATAQYMLGILLCHCAGWCFRHLAGIGTTMSCPDALSHYLSGPPLGRHLPSYRVRLSDEHGGIFGVKTSPNSIRKTVKRDEFNEVVEYHQFKARKGDLQACVTLADLYYHGHRYSPRRFSTALTYLSEVIAKGFTANGKIKQSLDRGDIQAAAQAAGMFATMHWRGEGVPWYKIGASLGHGGSLNALGRMYEEGIEIPASPEKAIDYFKKAAAKQHPGGQVNYALAVINTNPQVAYAQFIKAAESGNILAHYYLAEMYNHGIGVQQACNMATTHYRYVAEKGDWQHSPIPDAYESYTAGNMEMALIGYMQAAEMGYDVGNLNAAYLLEHVPGLHPDEAHTLACSQCKLASQKPSDARPQTCACPKPLFKDRQTHDFQTLTYWTRAANQNVADARVKQGGHYYYGRGVRPSLERAAAAYTIAAEGEGNSFAMWNLAWMYENGIGMKRDFHLAKRWYDRSLEVNEHGKLANHFSLARLCLKYLWGWATGEDVGDGPLFFTPKPVSKEEEEAAIAAMANRANANDDDGADIRNMDDAQGQDDDAWDQPAPPRQQQNQDDDARLDGDDDDEVSLVENLFFVMVLALIGWVFVRNAQQPRPPPPNQQQ</sequence>
<dbReference type="InterPro" id="IPR050767">
    <property type="entry name" value="Sel1_AlgK"/>
</dbReference>